<comment type="caution">
    <text evidence="6">The sequence shown here is derived from an EMBL/GenBank/DDBJ whole genome shotgun (WGS) entry which is preliminary data.</text>
</comment>
<feature type="modified residue" description="N6-(pyridoxal phosphate)lysine" evidence="4">
    <location>
        <position position="34"/>
    </location>
</feature>
<dbReference type="SUPFAM" id="SSF51419">
    <property type="entry name" value="PLP-binding barrel"/>
    <property type="match status" value="1"/>
</dbReference>
<feature type="active site" description="Proton acceptor; specific for L-alanine" evidence="4">
    <location>
        <position position="252"/>
    </location>
</feature>
<dbReference type="NCBIfam" id="TIGR00492">
    <property type="entry name" value="alr"/>
    <property type="match status" value="1"/>
</dbReference>
<evidence type="ECO:0000256" key="3">
    <source>
        <dbReference type="ARBA" id="ARBA00023235"/>
    </source>
</evidence>
<dbReference type="InterPro" id="IPR011079">
    <property type="entry name" value="Ala_racemase_C"/>
</dbReference>
<evidence type="ECO:0000313" key="7">
    <source>
        <dbReference type="Proteomes" id="UP001238603"/>
    </source>
</evidence>
<dbReference type="Pfam" id="PF01168">
    <property type="entry name" value="Ala_racemase_N"/>
    <property type="match status" value="1"/>
</dbReference>
<dbReference type="PANTHER" id="PTHR30511:SF0">
    <property type="entry name" value="ALANINE RACEMASE, CATABOLIC-RELATED"/>
    <property type="match status" value="1"/>
</dbReference>
<dbReference type="Pfam" id="PF00842">
    <property type="entry name" value="Ala_racemase_C"/>
    <property type="match status" value="1"/>
</dbReference>
<organism evidence="6 7">
    <name type="scientific">Roseateles subflavus</name>
    <dbReference type="NCBI Taxonomy" id="3053353"/>
    <lineage>
        <taxon>Bacteria</taxon>
        <taxon>Pseudomonadati</taxon>
        <taxon>Pseudomonadota</taxon>
        <taxon>Betaproteobacteria</taxon>
        <taxon>Burkholderiales</taxon>
        <taxon>Sphaerotilaceae</taxon>
        <taxon>Roseateles</taxon>
    </lineage>
</organism>
<dbReference type="Gene3D" id="3.20.20.10">
    <property type="entry name" value="Alanine racemase"/>
    <property type="match status" value="1"/>
</dbReference>
<comment type="similarity">
    <text evidence="4">Belongs to the alanine racemase family.</text>
</comment>
<comment type="pathway">
    <text evidence="4">Amino-acid biosynthesis; D-alanine biosynthesis; D-alanine from L-alanine: step 1/1.</text>
</comment>
<evidence type="ECO:0000313" key="6">
    <source>
        <dbReference type="EMBL" id="MDL5032536.1"/>
    </source>
</evidence>
<dbReference type="EMBL" id="JASVDS010000003">
    <property type="protein sequence ID" value="MDL5032536.1"/>
    <property type="molecule type" value="Genomic_DNA"/>
</dbReference>
<proteinExistence type="inferred from homology"/>
<dbReference type="Gene3D" id="2.40.37.10">
    <property type="entry name" value="Lyase, Ornithine Decarboxylase, Chain A, domain 1"/>
    <property type="match status" value="1"/>
</dbReference>
<dbReference type="HAMAP" id="MF_01201">
    <property type="entry name" value="Ala_racemase"/>
    <property type="match status" value="1"/>
</dbReference>
<dbReference type="PROSITE" id="PS00395">
    <property type="entry name" value="ALANINE_RACEMASE"/>
    <property type="match status" value="1"/>
</dbReference>
<evidence type="ECO:0000259" key="5">
    <source>
        <dbReference type="SMART" id="SM01005"/>
    </source>
</evidence>
<reference evidence="6 7" key="1">
    <citation type="submission" date="2023-06" db="EMBL/GenBank/DDBJ databases">
        <title>Pelomonas sp. APW6 16S ribosomal RNA gene genome sequencing and assembly.</title>
        <authorList>
            <person name="Woo H."/>
        </authorList>
    </citation>
    <scope>NUCLEOTIDE SEQUENCE [LARGE SCALE GENOMIC DNA]</scope>
    <source>
        <strain evidence="6 7">APW6</strain>
    </source>
</reference>
<dbReference type="Proteomes" id="UP001238603">
    <property type="component" value="Unassembled WGS sequence"/>
</dbReference>
<comment type="catalytic activity">
    <reaction evidence="4">
        <text>L-alanine = D-alanine</text>
        <dbReference type="Rhea" id="RHEA:20249"/>
        <dbReference type="ChEBI" id="CHEBI:57416"/>
        <dbReference type="ChEBI" id="CHEBI:57972"/>
        <dbReference type="EC" id="5.1.1.1"/>
    </reaction>
</comment>
<accession>A0ABT7LI47</accession>
<protein>
    <recommendedName>
        <fullName evidence="4">Alanine racemase</fullName>
        <ecNumber evidence="4">5.1.1.1</ecNumber>
    </recommendedName>
</protein>
<comment type="cofactor">
    <cofactor evidence="1 4">
        <name>pyridoxal 5'-phosphate</name>
        <dbReference type="ChEBI" id="CHEBI:597326"/>
    </cofactor>
</comment>
<dbReference type="InterPro" id="IPR001608">
    <property type="entry name" value="Ala_racemase_N"/>
</dbReference>
<dbReference type="InterPro" id="IPR000821">
    <property type="entry name" value="Ala_racemase"/>
</dbReference>
<feature type="binding site" evidence="4">
    <location>
        <position position="300"/>
    </location>
    <ligand>
        <name>substrate</name>
    </ligand>
</feature>
<evidence type="ECO:0000256" key="4">
    <source>
        <dbReference type="HAMAP-Rule" id="MF_01201"/>
    </source>
</evidence>
<evidence type="ECO:0000256" key="1">
    <source>
        <dbReference type="ARBA" id="ARBA00001933"/>
    </source>
</evidence>
<feature type="binding site" evidence="4">
    <location>
        <position position="131"/>
    </location>
    <ligand>
        <name>substrate</name>
    </ligand>
</feature>
<dbReference type="SMART" id="SM01005">
    <property type="entry name" value="Ala_racemase_C"/>
    <property type="match status" value="1"/>
</dbReference>
<dbReference type="PANTHER" id="PTHR30511">
    <property type="entry name" value="ALANINE RACEMASE"/>
    <property type="match status" value="1"/>
</dbReference>
<dbReference type="InterPro" id="IPR009006">
    <property type="entry name" value="Ala_racemase/Decarboxylase_C"/>
</dbReference>
<dbReference type="EC" id="5.1.1.1" evidence="4"/>
<gene>
    <name evidence="6" type="primary">alr</name>
    <name evidence="6" type="ORF">QRD43_11540</name>
</gene>
<name>A0ABT7LI47_9BURK</name>
<dbReference type="InterPro" id="IPR029066">
    <property type="entry name" value="PLP-binding_barrel"/>
</dbReference>
<dbReference type="GO" id="GO:0008784">
    <property type="term" value="F:alanine racemase activity"/>
    <property type="evidence" value="ECO:0007669"/>
    <property type="project" value="UniProtKB-EC"/>
</dbReference>
<dbReference type="PRINTS" id="PR00992">
    <property type="entry name" value="ALARACEMASE"/>
</dbReference>
<sequence>MTRPSAALIDLRALRHNARVMRSMHGGRQIAVLKSNAYGHGAVACARALGGTSDGFGVAFLEEARQLRAAGIEGPLLVLEGAFDARELVEAVAGGIALVVHHEDQLRMIERTPLPRVPASFWLKIDSGMHRAGFAPDAAAAAYRRLQATGQAHSITLMTHFARADEPDCPATREQLAVFEAATQGLTGPRSLCNSAGILAWPAARRDWGRPGIALYGADPLGSSASPLAPVMTLRSHVFSQRLLQPGEALGYGGAFRATEPTRVGLVALGYADGYPRAAATGTPVAVDGQRTRLIGRVSMDMLTVDLTPLPHAGIGSPVELWGPTIPVNEVASRAGTIAYELLCNVKRVPLQYLD</sequence>
<feature type="active site" description="Proton acceptor; specific for D-alanine" evidence="4">
    <location>
        <position position="34"/>
    </location>
</feature>
<dbReference type="RefSeq" id="WP_285982633.1">
    <property type="nucleotide sequence ID" value="NZ_JASVDS010000003.1"/>
</dbReference>
<dbReference type="InterPro" id="IPR020622">
    <property type="entry name" value="Ala_racemase_pyridoxalP-BS"/>
</dbReference>
<comment type="function">
    <text evidence="4">Catalyzes the interconversion of L-alanine and D-alanine. May also act on other amino acids.</text>
</comment>
<keyword evidence="3 4" id="KW-0413">Isomerase</keyword>
<dbReference type="SUPFAM" id="SSF50621">
    <property type="entry name" value="Alanine racemase C-terminal domain-like"/>
    <property type="match status" value="1"/>
</dbReference>
<dbReference type="CDD" id="cd06827">
    <property type="entry name" value="PLPDE_III_AR_proteobact"/>
    <property type="match status" value="1"/>
</dbReference>
<feature type="domain" description="Alanine racemase C-terminal" evidence="5">
    <location>
        <begin position="231"/>
        <end position="354"/>
    </location>
</feature>
<keyword evidence="7" id="KW-1185">Reference proteome</keyword>
<keyword evidence="2 4" id="KW-0663">Pyridoxal phosphate</keyword>
<evidence type="ECO:0000256" key="2">
    <source>
        <dbReference type="ARBA" id="ARBA00022898"/>
    </source>
</evidence>